<dbReference type="PROSITE" id="PS51186">
    <property type="entry name" value="GNAT"/>
    <property type="match status" value="1"/>
</dbReference>
<name>A0A9W7B5U5_9STRA</name>
<gene>
    <name evidence="2" type="ORF">TrST_g12163</name>
</gene>
<reference evidence="3" key="1">
    <citation type="journal article" date="2023" name="Commun. Biol.">
        <title>Genome analysis of Parmales, the sister group of diatoms, reveals the evolutionary specialization of diatoms from phago-mixotrophs to photoautotrophs.</title>
        <authorList>
            <person name="Ban H."/>
            <person name="Sato S."/>
            <person name="Yoshikawa S."/>
            <person name="Yamada K."/>
            <person name="Nakamura Y."/>
            <person name="Ichinomiya M."/>
            <person name="Sato N."/>
            <person name="Blanc-Mathieu R."/>
            <person name="Endo H."/>
            <person name="Kuwata A."/>
            <person name="Ogata H."/>
        </authorList>
    </citation>
    <scope>NUCLEOTIDE SEQUENCE [LARGE SCALE GENOMIC DNA]</scope>
    <source>
        <strain evidence="3">NIES 3701</strain>
    </source>
</reference>
<evidence type="ECO:0000259" key="1">
    <source>
        <dbReference type="PROSITE" id="PS51186"/>
    </source>
</evidence>
<sequence>MSGGDDGGDVLAEVHCSAGALLLCRPHQSRDVAMHALLNDAPTMLPHLSMLCPISHDDSTSRRVRHRAEAAASTSCMLDVVLGETGELIGSTGFRVVEHGASSAEWGIIVSKAWQRKGVCAACFTACLEVATTTLNVRNLTASTIAENESMLAFFKRRGVPQTGLHTDNETGVEWLVFGAPLDNLASGSVL</sequence>
<dbReference type="AlphaFoldDB" id="A0A9W7B5U5"/>
<dbReference type="InterPro" id="IPR000182">
    <property type="entry name" value="GNAT_dom"/>
</dbReference>
<comment type="caution">
    <text evidence="2">The sequence shown here is derived from an EMBL/GenBank/DDBJ whole genome shotgun (WGS) entry which is preliminary data.</text>
</comment>
<dbReference type="InterPro" id="IPR016181">
    <property type="entry name" value="Acyl_CoA_acyltransferase"/>
</dbReference>
<proteinExistence type="predicted"/>
<dbReference type="Gene3D" id="3.40.630.30">
    <property type="match status" value="1"/>
</dbReference>
<evidence type="ECO:0000313" key="3">
    <source>
        <dbReference type="Proteomes" id="UP001165085"/>
    </source>
</evidence>
<organism evidence="2 3">
    <name type="scientific">Triparma strigata</name>
    <dbReference type="NCBI Taxonomy" id="1606541"/>
    <lineage>
        <taxon>Eukaryota</taxon>
        <taxon>Sar</taxon>
        <taxon>Stramenopiles</taxon>
        <taxon>Ochrophyta</taxon>
        <taxon>Bolidophyceae</taxon>
        <taxon>Parmales</taxon>
        <taxon>Triparmaceae</taxon>
        <taxon>Triparma</taxon>
    </lineage>
</organism>
<dbReference type="Proteomes" id="UP001165085">
    <property type="component" value="Unassembled WGS sequence"/>
</dbReference>
<dbReference type="EMBL" id="BRXY01000241">
    <property type="protein sequence ID" value="GMH80155.1"/>
    <property type="molecule type" value="Genomic_DNA"/>
</dbReference>
<dbReference type="SUPFAM" id="SSF55729">
    <property type="entry name" value="Acyl-CoA N-acyltransferases (Nat)"/>
    <property type="match status" value="1"/>
</dbReference>
<keyword evidence="3" id="KW-1185">Reference proteome</keyword>
<evidence type="ECO:0000313" key="2">
    <source>
        <dbReference type="EMBL" id="GMH80155.1"/>
    </source>
</evidence>
<dbReference type="Pfam" id="PF13302">
    <property type="entry name" value="Acetyltransf_3"/>
    <property type="match status" value="1"/>
</dbReference>
<feature type="domain" description="N-acetyltransferase" evidence="1">
    <location>
        <begin position="36"/>
        <end position="183"/>
    </location>
</feature>
<dbReference type="OrthoDB" id="64477at2759"/>
<protein>
    <recommendedName>
        <fullName evidence="1">N-acetyltransferase domain-containing protein</fullName>
    </recommendedName>
</protein>
<dbReference type="GO" id="GO:0016747">
    <property type="term" value="F:acyltransferase activity, transferring groups other than amino-acyl groups"/>
    <property type="evidence" value="ECO:0007669"/>
    <property type="project" value="InterPro"/>
</dbReference>
<accession>A0A9W7B5U5</accession>